<evidence type="ECO:0000256" key="9">
    <source>
        <dbReference type="SAM" id="Phobius"/>
    </source>
</evidence>
<gene>
    <name evidence="10" type="primary">DSE</name>
</gene>
<sequence>MSSLCSQRKLSIYVATERLLMDGIAREGFIKSIVIFEKGSFEDGLAALEIWRSDATMKTHTRGAPSVFFIYLFCFVSAYISDENPEVMIPFTNANYDSHPMLYFSRAEVAELQLRAASSHEHIAARLTEAVHTMLSSPLEYLPPWDPKEYSARWNEIYGNNLGALAMFCVLYPENIEARDMAKDYMERMAAQPSWLVKDAPWDEVPLAHSLVGFATAYDFLYNYLSKTQQEKFLEVIANASGYMYETSYRRGWGFQYLHNHQPTNCMALLTGSLVLMNQGYLQEAYLWTKQVLSIMEKSLVLLREVTDGSLYEGVAYGSYTTRSLFQYMFLVQRHFDINHFGHPWLKQHFAFMYRTILPGFQRTVAIADSNYNWFYGPESQLVFLDKFVMRNGSGNWLADQIRRNRVMEGPGTPSKGQRWCTLHTEFLWYDASLKSVPPPDYGTPTLHYFEDWGVVTYGSALPAEIDRSFLSFKSGKLGGRAIYDIVHRNKYKDWIKGWRNFNAGHEHPDQNSFTFAPNGVPFITEALYGPKYTFFNNVLMFSPAVSKSCFSPWEGQVTEDCSSKWSKYKHDLAASCQGRVVAAVEKNGVVFIRGEGVGAYNPQLNLKNVQRNLILLHPQLLLLVDQIHLGEESPLETAASFFHNVDFPFEETVVDGVHGAFIRQRDGLYKMYWMDDTGYSEKATFASVMYPRGYPYNGTNYVNVTMHLRSPITRAAYLFIGPSVDVQSFSIHGDSQQLDVFIATSEHAYATYLWTGETTGQSAFAQVIADRQKILFDRSSAIKSTTVPEVKDYAAIVEQNLQHFKPVFQLLEKQILSRVRNTASFRKTAERLLRFSDKRQTEEAIDRIFAISQQQQQKQSKSKKNRRGGKHYKFVDAVPDIFAQIEVNEKKIRQKAQILAQKELPIDEDEEMKDLLDFADVTYEKHKNGGLMKGRVGQARMVTTTHSKAPSLSASYTRLFLILNIAIFFVMLAMQLTYFQRAQSLHGQRCLYAVLLIDSCILLWLYSSCSQSQC</sequence>
<evidence type="ECO:0000313" key="10">
    <source>
        <dbReference type="Ensembl" id="ENSECAP00000072516.1"/>
    </source>
</evidence>
<reference evidence="10" key="3">
    <citation type="submission" date="2025-09" db="UniProtKB">
        <authorList>
            <consortium name="Ensembl"/>
        </authorList>
    </citation>
    <scope>IDENTIFICATION</scope>
    <source>
        <strain evidence="10">Thoroughbred</strain>
    </source>
</reference>
<dbReference type="PANTHER" id="PTHR15532:SF3">
    <property type="entry name" value="DERMATAN-SULFATE EPIMERASE"/>
    <property type="match status" value="1"/>
</dbReference>
<dbReference type="Proteomes" id="UP000002281">
    <property type="component" value="Chromosome 10"/>
</dbReference>
<dbReference type="AlphaFoldDB" id="A0A9L0S8P1"/>
<keyword evidence="11" id="KW-1185">Reference proteome</keyword>
<feature type="transmembrane region" description="Helical" evidence="9">
    <location>
        <begin position="991"/>
        <end position="1008"/>
    </location>
</feature>
<reference evidence="10 11" key="1">
    <citation type="journal article" date="2009" name="Science">
        <title>Genome sequence, comparative analysis, and population genetics of the domestic horse.</title>
        <authorList>
            <consortium name="Broad Institute Genome Sequencing Platform"/>
            <consortium name="Broad Institute Whole Genome Assembly Team"/>
            <person name="Wade C.M."/>
            <person name="Giulotto E."/>
            <person name="Sigurdsson S."/>
            <person name="Zoli M."/>
            <person name="Gnerre S."/>
            <person name="Imsland F."/>
            <person name="Lear T.L."/>
            <person name="Adelson D.L."/>
            <person name="Bailey E."/>
            <person name="Bellone R.R."/>
            <person name="Bloecker H."/>
            <person name="Distl O."/>
            <person name="Edgar R.C."/>
            <person name="Garber M."/>
            <person name="Leeb T."/>
            <person name="Mauceli E."/>
            <person name="MacLeod J.N."/>
            <person name="Penedo M.C.T."/>
            <person name="Raison J.M."/>
            <person name="Sharpe T."/>
            <person name="Vogel J."/>
            <person name="Andersson L."/>
            <person name="Antczak D.F."/>
            <person name="Biagi T."/>
            <person name="Binns M.M."/>
            <person name="Chowdhary B.P."/>
            <person name="Coleman S.J."/>
            <person name="Della Valle G."/>
            <person name="Fryc S."/>
            <person name="Guerin G."/>
            <person name="Hasegawa T."/>
            <person name="Hill E.W."/>
            <person name="Jurka J."/>
            <person name="Kiialainen A."/>
            <person name="Lindgren G."/>
            <person name="Liu J."/>
            <person name="Magnani E."/>
            <person name="Mickelson J.R."/>
            <person name="Murray J."/>
            <person name="Nergadze S.G."/>
            <person name="Onofrio R."/>
            <person name="Pedroni S."/>
            <person name="Piras M.F."/>
            <person name="Raudsepp T."/>
            <person name="Rocchi M."/>
            <person name="Roeed K.H."/>
            <person name="Ryder O.A."/>
            <person name="Searle S."/>
            <person name="Skow L."/>
            <person name="Swinburne J.E."/>
            <person name="Syvaenen A.C."/>
            <person name="Tozaki T."/>
            <person name="Valberg S.J."/>
            <person name="Vaudin M."/>
            <person name="White J.R."/>
            <person name="Zody M.C."/>
            <person name="Lander E.S."/>
            <person name="Lindblad-Toh K."/>
        </authorList>
    </citation>
    <scope>NUCLEOTIDE SEQUENCE [LARGE SCALE GENOMIC DNA]</scope>
    <source>
        <strain evidence="10 11">Thoroughbred</strain>
    </source>
</reference>
<evidence type="ECO:0000256" key="5">
    <source>
        <dbReference type="ARBA" id="ARBA00022989"/>
    </source>
</evidence>
<evidence type="ECO:0000256" key="6">
    <source>
        <dbReference type="ARBA" id="ARBA00023136"/>
    </source>
</evidence>
<dbReference type="GeneTree" id="ENSGT00390000006522"/>
<evidence type="ECO:0000256" key="8">
    <source>
        <dbReference type="ARBA" id="ARBA00023235"/>
    </source>
</evidence>
<evidence type="ECO:0000256" key="2">
    <source>
        <dbReference type="ARBA" id="ARBA00006556"/>
    </source>
</evidence>
<keyword evidence="4" id="KW-0732">Signal</keyword>
<dbReference type="InterPro" id="IPR052447">
    <property type="entry name" value="Dermatan-Sulfate_Isomerase"/>
</dbReference>
<evidence type="ECO:0000256" key="4">
    <source>
        <dbReference type="ARBA" id="ARBA00022729"/>
    </source>
</evidence>
<dbReference type="GO" id="GO:0005783">
    <property type="term" value="C:endoplasmic reticulum"/>
    <property type="evidence" value="ECO:0007669"/>
    <property type="project" value="Ensembl"/>
</dbReference>
<evidence type="ECO:0000256" key="7">
    <source>
        <dbReference type="ARBA" id="ARBA00023180"/>
    </source>
</evidence>
<evidence type="ECO:0000313" key="11">
    <source>
        <dbReference type="Proteomes" id="UP000002281"/>
    </source>
</evidence>
<feature type="transmembrane region" description="Helical" evidence="9">
    <location>
        <begin position="960"/>
        <end position="979"/>
    </location>
</feature>
<dbReference type="InterPro" id="IPR008929">
    <property type="entry name" value="Chondroitin_lyas"/>
</dbReference>
<keyword evidence="6 9" id="KW-0472">Membrane</keyword>
<dbReference type="Gene3D" id="1.50.10.100">
    <property type="entry name" value="Chondroitin AC/alginate lyase"/>
    <property type="match status" value="1"/>
</dbReference>
<reference evidence="10" key="2">
    <citation type="submission" date="2025-08" db="UniProtKB">
        <authorList>
            <consortium name="Ensembl"/>
        </authorList>
    </citation>
    <scope>IDENTIFICATION</scope>
    <source>
        <strain evidence="10">Thoroughbred</strain>
    </source>
</reference>
<dbReference type="GO" id="GO:0047757">
    <property type="term" value="F:chondroitin-glucuronate 5-epimerase activity"/>
    <property type="evidence" value="ECO:0007669"/>
    <property type="project" value="Ensembl"/>
</dbReference>
<keyword evidence="3 9" id="KW-0812">Transmembrane</keyword>
<dbReference type="Ensembl" id="ENSECAT00000082016.1">
    <property type="protein sequence ID" value="ENSECAP00000072516.1"/>
    <property type="gene ID" value="ENSECAG00000020975.4"/>
</dbReference>
<evidence type="ECO:0000256" key="1">
    <source>
        <dbReference type="ARBA" id="ARBA00004141"/>
    </source>
</evidence>
<keyword evidence="8" id="KW-0413">Isomerase</keyword>
<dbReference type="FunFam" id="2.70.98.70:FF:000001">
    <property type="entry name" value="dermatan-sulfate epimerase isoform X1"/>
    <property type="match status" value="1"/>
</dbReference>
<dbReference type="GO" id="GO:0005794">
    <property type="term" value="C:Golgi apparatus"/>
    <property type="evidence" value="ECO:0007669"/>
    <property type="project" value="Ensembl"/>
</dbReference>
<dbReference type="GO" id="GO:0050651">
    <property type="term" value="P:dermatan sulfate proteoglycan biosynthetic process"/>
    <property type="evidence" value="ECO:0007669"/>
    <property type="project" value="Ensembl"/>
</dbReference>
<name>A0A9L0S8P1_HORSE</name>
<dbReference type="SUPFAM" id="SSF48230">
    <property type="entry name" value="Chondroitin AC/alginate lyase"/>
    <property type="match status" value="1"/>
</dbReference>
<dbReference type="GO" id="GO:0016020">
    <property type="term" value="C:membrane"/>
    <property type="evidence" value="ECO:0007669"/>
    <property type="project" value="UniProtKB-SubCell"/>
</dbReference>
<dbReference type="PANTHER" id="PTHR15532">
    <property type="match status" value="1"/>
</dbReference>
<accession>A0A9L0S8P1</accession>
<keyword evidence="5 9" id="KW-1133">Transmembrane helix</keyword>
<protein>
    <submittedName>
        <fullName evidence="10">Dermatan sulfate epimerase</fullName>
    </submittedName>
</protein>
<comment type="similarity">
    <text evidence="2">Belongs to the dermatan-sulfate isomerase family.</text>
</comment>
<comment type="subcellular location">
    <subcellularLocation>
        <location evidence="1">Membrane</location>
        <topology evidence="1">Multi-pass membrane protein</topology>
    </subcellularLocation>
</comment>
<keyword evidence="7" id="KW-0325">Glycoprotein</keyword>
<evidence type="ECO:0000256" key="3">
    <source>
        <dbReference type="ARBA" id="ARBA00022692"/>
    </source>
</evidence>
<dbReference type="FunFam" id="1.50.10.100:FF:000001">
    <property type="entry name" value="dermatan-sulfate epimerase isoform X1"/>
    <property type="match status" value="1"/>
</dbReference>
<organism evidence="10 11">
    <name type="scientific">Equus caballus</name>
    <name type="common">Horse</name>
    <dbReference type="NCBI Taxonomy" id="9796"/>
    <lineage>
        <taxon>Eukaryota</taxon>
        <taxon>Metazoa</taxon>
        <taxon>Chordata</taxon>
        <taxon>Craniata</taxon>
        <taxon>Vertebrata</taxon>
        <taxon>Euteleostomi</taxon>
        <taxon>Mammalia</taxon>
        <taxon>Eutheria</taxon>
        <taxon>Laurasiatheria</taxon>
        <taxon>Perissodactyla</taxon>
        <taxon>Equidae</taxon>
        <taxon>Equus</taxon>
    </lineage>
</organism>
<dbReference type="Gene3D" id="2.70.98.70">
    <property type="match status" value="1"/>
</dbReference>
<proteinExistence type="inferred from homology"/>